<gene>
    <name evidence="1" type="ORF">F4820DRAFT_466336</name>
</gene>
<reference evidence="1 2" key="1">
    <citation type="journal article" date="2022" name="New Phytol.">
        <title>Ecological generalism drives hyperdiversity of secondary metabolite gene clusters in xylarialean endophytes.</title>
        <authorList>
            <person name="Franco M.E.E."/>
            <person name="Wisecaver J.H."/>
            <person name="Arnold A.E."/>
            <person name="Ju Y.M."/>
            <person name="Slot J.C."/>
            <person name="Ahrendt S."/>
            <person name="Moore L.P."/>
            <person name="Eastman K.E."/>
            <person name="Scott K."/>
            <person name="Konkel Z."/>
            <person name="Mondo S.J."/>
            <person name="Kuo A."/>
            <person name="Hayes R.D."/>
            <person name="Haridas S."/>
            <person name="Andreopoulos B."/>
            <person name="Riley R."/>
            <person name="LaButti K."/>
            <person name="Pangilinan J."/>
            <person name="Lipzen A."/>
            <person name="Amirebrahimi M."/>
            <person name="Yan J."/>
            <person name="Adam C."/>
            <person name="Keymanesh K."/>
            <person name="Ng V."/>
            <person name="Louie K."/>
            <person name="Northen T."/>
            <person name="Drula E."/>
            <person name="Henrissat B."/>
            <person name="Hsieh H.M."/>
            <person name="Youens-Clark K."/>
            <person name="Lutzoni F."/>
            <person name="Miadlikowska J."/>
            <person name="Eastwood D.C."/>
            <person name="Hamelin R.C."/>
            <person name="Grigoriev I.V."/>
            <person name="U'Ren J.M."/>
        </authorList>
    </citation>
    <scope>NUCLEOTIDE SEQUENCE [LARGE SCALE GENOMIC DNA]</scope>
    <source>
        <strain evidence="1 2">CBS 119005</strain>
    </source>
</reference>
<evidence type="ECO:0000313" key="2">
    <source>
        <dbReference type="Proteomes" id="UP001497700"/>
    </source>
</evidence>
<dbReference type="EMBL" id="MU393610">
    <property type="protein sequence ID" value="KAI4859860.1"/>
    <property type="molecule type" value="Genomic_DNA"/>
</dbReference>
<proteinExistence type="predicted"/>
<protein>
    <submittedName>
        <fullName evidence="1">Pectin lyase fold/virulence factor</fullName>
    </submittedName>
</protein>
<organism evidence="1 2">
    <name type="scientific">Hypoxylon rubiginosum</name>
    <dbReference type="NCBI Taxonomy" id="110542"/>
    <lineage>
        <taxon>Eukaryota</taxon>
        <taxon>Fungi</taxon>
        <taxon>Dikarya</taxon>
        <taxon>Ascomycota</taxon>
        <taxon>Pezizomycotina</taxon>
        <taxon>Sordariomycetes</taxon>
        <taxon>Xylariomycetidae</taxon>
        <taxon>Xylariales</taxon>
        <taxon>Hypoxylaceae</taxon>
        <taxon>Hypoxylon</taxon>
    </lineage>
</organism>
<keyword evidence="1" id="KW-0456">Lyase</keyword>
<keyword evidence="2" id="KW-1185">Reference proteome</keyword>
<sequence>MRAFGLVFGVGNLLGHAASLAFGPDATIASRAAASTVVVSLDGTGQFTSIDGAITYAQQNSIATVSVKAGTYNETIVINRSPAVTIVGDTSFPNDYTQNQVIITSGGVPLSINTNNVEGITWRNINFVSLSTSTTAWAVSLRGTKNAFYGCQIISAGNQAFYSTLGITLIANSYVEAVTQVFSGYLGLYVFNTTITATADTNGIILFNKGLSTTNSTVVFDGCTITQKITQARLLRARASLSVYLAAPNGNYAQGIWLNTFMSDLIIPQGIYNYPSTSIGNFFAEFNTRGPGSYLLNICARSDYDHLLDSSQLAPFTIARVFADSFPAYATVDLSWIDAQVLLAISATDDAGATATQSSVSYTCAATTQPTTTTTTIASNVVTQTSTSTITVDSDTVTPDPIVTTASGTSATTTTTTVTVSPDPLSTRTQTTTVTTTQTVTSTVASQTTTQIVTQTTGGRTMTSTRPGFTVFATLTITITGTITPDPVTRTRTVATSTLAGPTTITTGRPVTRTVVVLIIVRRTVVTTTTLGCTPRGFGGWRGWKRTDAAIQARATPTVFSPTVVVTVSVGSTTSVSTQTETSTVAGTTTLAPSTTTVFTGGPTSTVTTTSNIRQSRVTVTTTRTRTAFTTVTITAPTATATSTTTVDTTTTTTGGTTTSTVSTTSSTQTTLVALTLVNRVTLTITGPAVTSSVPGPTVSSRTTETSTQVVTSTVTQFPPRAPFCR</sequence>
<dbReference type="Proteomes" id="UP001497700">
    <property type="component" value="Unassembled WGS sequence"/>
</dbReference>
<evidence type="ECO:0000313" key="1">
    <source>
        <dbReference type="EMBL" id="KAI4859860.1"/>
    </source>
</evidence>
<comment type="caution">
    <text evidence="1">The sequence shown here is derived from an EMBL/GenBank/DDBJ whole genome shotgun (WGS) entry which is preliminary data.</text>
</comment>
<accession>A0ACB9YLF6</accession>
<name>A0ACB9YLF6_9PEZI</name>